<comment type="caution">
    <text evidence="2">The sequence shown here is derived from an EMBL/GenBank/DDBJ whole genome shotgun (WGS) entry which is preliminary data.</text>
</comment>
<evidence type="ECO:0000313" key="3">
    <source>
        <dbReference type="Proteomes" id="UP001293718"/>
    </source>
</evidence>
<dbReference type="EMBL" id="JAXOJX010000005">
    <property type="protein sequence ID" value="MDZ5455962.1"/>
    <property type="molecule type" value="Genomic_DNA"/>
</dbReference>
<dbReference type="InterPro" id="IPR001173">
    <property type="entry name" value="Glyco_trans_2-like"/>
</dbReference>
<reference evidence="2 3" key="1">
    <citation type="submission" date="2023-11" db="EMBL/GenBank/DDBJ databases">
        <title>Draft genome of Azohydromonas lata strain H1 (DSM1123), a polyhydroxyalkanoate producer.</title>
        <authorList>
            <person name="Traversa D."/>
            <person name="D'Addabbo P."/>
            <person name="Pazzani C."/>
            <person name="Manzari C."/>
            <person name="Chiara M."/>
            <person name="Scrascia M."/>
        </authorList>
    </citation>
    <scope>NUCLEOTIDE SEQUENCE [LARGE SCALE GENOMIC DNA]</scope>
    <source>
        <strain evidence="2 3">H1</strain>
    </source>
</reference>
<keyword evidence="2" id="KW-0808">Transferase</keyword>
<dbReference type="GO" id="GO:0016757">
    <property type="term" value="F:glycosyltransferase activity"/>
    <property type="evidence" value="ECO:0007669"/>
    <property type="project" value="UniProtKB-KW"/>
</dbReference>
<evidence type="ECO:0000313" key="2">
    <source>
        <dbReference type="EMBL" id="MDZ5455962.1"/>
    </source>
</evidence>
<name>A0ABU5IAK2_9BURK</name>
<dbReference type="Pfam" id="PF00535">
    <property type="entry name" value="Glycos_transf_2"/>
    <property type="match status" value="1"/>
</dbReference>
<dbReference type="PANTHER" id="PTHR43179:SF7">
    <property type="entry name" value="RHAMNOSYLTRANSFERASE WBBL"/>
    <property type="match status" value="1"/>
</dbReference>
<sequence length="318" mass="34362">MKRLSVLVVAHDAAPLLGRFLGALAPEIAALDAEVVLVDNASRDGTADLVKLRHPWVRLVRSGTRLGWAGGVNLAANLAHGRTLALLRQDVLVERGALERGLRAVERDPLIGLASGTLLDGQGVPAIGACPRTQAVPERFARSGMAGAVPCSWPCRARGGAVPPDRPAPGPTQRVCGAFAFMPRDLFDALGGLDPRFFHAYETQDFCRRLRALGLRVQHLCDVRARCMPAPQDGSAAPKPPSALWCERSALLYRRKHGGWLAAWLDNRLQRLGHALRGRLAAWRGQAELARAETRQGALLAQAWCETLGGRLSPPQPW</sequence>
<dbReference type="Gene3D" id="3.90.550.10">
    <property type="entry name" value="Spore Coat Polysaccharide Biosynthesis Protein SpsA, Chain A"/>
    <property type="match status" value="1"/>
</dbReference>
<dbReference type="RefSeq" id="WP_322464647.1">
    <property type="nucleotide sequence ID" value="NZ_JAXOJX010000005.1"/>
</dbReference>
<evidence type="ECO:0000259" key="1">
    <source>
        <dbReference type="Pfam" id="PF00535"/>
    </source>
</evidence>
<feature type="domain" description="Glycosyltransferase 2-like" evidence="1">
    <location>
        <begin position="5"/>
        <end position="113"/>
    </location>
</feature>
<dbReference type="Proteomes" id="UP001293718">
    <property type="component" value="Unassembled WGS sequence"/>
</dbReference>
<keyword evidence="2" id="KW-0328">Glycosyltransferase</keyword>
<dbReference type="InterPro" id="IPR029044">
    <property type="entry name" value="Nucleotide-diphossugar_trans"/>
</dbReference>
<gene>
    <name evidence="2" type="ORF">SM757_05200</name>
</gene>
<dbReference type="EC" id="2.4.-.-" evidence="2"/>
<keyword evidence="3" id="KW-1185">Reference proteome</keyword>
<proteinExistence type="predicted"/>
<protein>
    <submittedName>
        <fullName evidence="2">Glycosyltransferase family 2 protein</fullName>
        <ecNumber evidence="2">2.4.-.-</ecNumber>
    </submittedName>
</protein>
<accession>A0ABU5IAK2</accession>
<dbReference type="PANTHER" id="PTHR43179">
    <property type="entry name" value="RHAMNOSYLTRANSFERASE WBBL"/>
    <property type="match status" value="1"/>
</dbReference>
<dbReference type="SUPFAM" id="SSF53448">
    <property type="entry name" value="Nucleotide-diphospho-sugar transferases"/>
    <property type="match status" value="1"/>
</dbReference>
<organism evidence="2 3">
    <name type="scientific">Azohydromonas lata</name>
    <dbReference type="NCBI Taxonomy" id="45677"/>
    <lineage>
        <taxon>Bacteria</taxon>
        <taxon>Pseudomonadati</taxon>
        <taxon>Pseudomonadota</taxon>
        <taxon>Betaproteobacteria</taxon>
        <taxon>Burkholderiales</taxon>
        <taxon>Sphaerotilaceae</taxon>
        <taxon>Azohydromonas</taxon>
    </lineage>
</organism>